<feature type="compositionally biased region" description="Gly residues" evidence="1">
    <location>
        <begin position="70"/>
        <end position="82"/>
    </location>
</feature>
<name>A0A6G7NPF4_9VIRU</name>
<evidence type="ECO:0000256" key="1">
    <source>
        <dbReference type="SAM" id="MobiDB-lite"/>
    </source>
</evidence>
<accession>A0A6G7NPF4</accession>
<feature type="region of interest" description="Disordered" evidence="1">
    <location>
        <begin position="52"/>
        <end position="88"/>
    </location>
</feature>
<feature type="domain" description="Hepatitis TT virus Orf2/Gyrovirus Vp2 N-terminal" evidence="2">
    <location>
        <begin position="20"/>
        <end position="67"/>
    </location>
</feature>
<evidence type="ECO:0000313" key="3">
    <source>
        <dbReference type="EMBL" id="QIJ55539.1"/>
    </source>
</evidence>
<protein>
    <submittedName>
        <fullName evidence="3">ORF2</fullName>
    </submittedName>
</protein>
<dbReference type="Pfam" id="PF02957">
    <property type="entry name" value="TT_ORF2-like"/>
    <property type="match status" value="1"/>
</dbReference>
<dbReference type="EMBL" id="MN994859">
    <property type="protein sequence ID" value="QIJ55539.1"/>
    <property type="molecule type" value="Genomic_DNA"/>
</dbReference>
<dbReference type="InterPro" id="IPR004118">
    <property type="entry name" value="HEV_TT_vir_Orf2/Gyrovir_Vp2_N"/>
</dbReference>
<reference evidence="3" key="1">
    <citation type="submission" date="2020-01" db="EMBL/GenBank/DDBJ databases">
        <title>Novel DNA viruses discovered in Iberian hares (Lepus granatensis).</title>
        <authorList>
            <person name="Agueda-Pinto A."/>
            <person name="Kraberger S."/>
            <person name="Lund M.C."/>
            <person name="Gortazar C."/>
            <person name="McFadden G."/>
            <person name="Esteves P.J."/>
            <person name="Varsani A."/>
        </authorList>
    </citation>
    <scope>NUCLEOTIDE SEQUENCE</scope>
    <source>
        <strain evidence="3">Lag10_V_Anello1</strain>
    </source>
</reference>
<proteinExistence type="predicted"/>
<sequence length="105" mass="11013">MSEVDFSLRLEDELSKRTVQEEHWLLAVISSHNAFCSCGSCSEHLREISPSLRTQAASDRRCGTTDGEGDAGGDSAGGGDGEGIIDDALLADALAEAEEEEKAAG</sequence>
<organism evidence="3">
    <name type="scientific">Lepus torque teno virus 1</name>
    <dbReference type="NCBI Taxonomy" id="2716318"/>
    <lineage>
        <taxon>Viruses</taxon>
        <taxon>Monodnaviria</taxon>
        <taxon>Shotokuvirae</taxon>
        <taxon>Commensaviricota</taxon>
        <taxon>Cardeaviricetes</taxon>
        <taxon>Sanitavirales</taxon>
        <taxon>Anelloviridae</taxon>
        <taxon>Aleptorquevirus</taxon>
        <taxon>Aleptorquevirus lepor1</taxon>
    </lineage>
</organism>
<evidence type="ECO:0000259" key="2">
    <source>
        <dbReference type="Pfam" id="PF02957"/>
    </source>
</evidence>